<dbReference type="GO" id="GO:0016301">
    <property type="term" value="F:kinase activity"/>
    <property type="evidence" value="ECO:0007669"/>
    <property type="project" value="UniProtKB-KW"/>
</dbReference>
<evidence type="ECO:0000313" key="2">
    <source>
        <dbReference type="EMBL" id="RNF62294.1"/>
    </source>
</evidence>
<proteinExistence type="predicted"/>
<reference evidence="2" key="1">
    <citation type="submission" date="2018-10" db="EMBL/GenBank/DDBJ databases">
        <title>Acidithiobacillus sulfuriphilus sp. nov.: an extremely acidophilic sulfur-oxidizing chemolithotroph isolated from a neutral pH environment.</title>
        <authorList>
            <person name="Falagan C."/>
            <person name="Moya-Beltran A."/>
            <person name="Quatrini R."/>
            <person name="Johnson D.B."/>
        </authorList>
    </citation>
    <scope>NUCLEOTIDE SEQUENCE [LARGE SCALE GENOMIC DNA]</scope>
    <source>
        <strain evidence="2">CJ-2</strain>
    </source>
</reference>
<name>A0A3M8R501_9PROT</name>
<dbReference type="EMBL" id="RIZI01000162">
    <property type="protein sequence ID" value="RNF62294.1"/>
    <property type="molecule type" value="Genomic_DNA"/>
</dbReference>
<comment type="caution">
    <text evidence="2">The sequence shown here is derived from an EMBL/GenBank/DDBJ whole genome shotgun (WGS) entry which is preliminary data.</text>
</comment>
<feature type="domain" description="FIST C-domain" evidence="1">
    <location>
        <begin position="205"/>
        <end position="345"/>
    </location>
</feature>
<keyword evidence="2" id="KW-0808">Transferase</keyword>
<accession>A0A3M8R501</accession>
<protein>
    <submittedName>
        <fullName evidence="2">Histidine kinase</fullName>
    </submittedName>
</protein>
<keyword evidence="2" id="KW-0418">Kinase</keyword>
<sequence length="368" mass="40015">MAGKAAVGRAPLRPASTGLAIGPQAPQELLHRALARAIPKLAGQPVSAALCLFSPSLARIAPEAIRQVMRQLACLRLLVATVPGVITEEGYAIGENACAVLLLAPPFGLSPVTAQVQDQTILSMARLEQCHGAWLQRAPRMGFLSGRGTRFWQNAQPIPGPCEALVEGAVRLQAAYSPGMRPLNTPLAVSLQEGNLLLRLERYSALPLLAQSLPFSIREEARLPLERLLVGELRPGQPSAAPPQWIHIRATDLNRSGLWLERSLAADARAFFALRDPQVAERDTRMALSTARASQPAPDFAWVFSSVGRDAAFFSGSDRDHALWQEFFPGVPCIGAYDLAEIAPIEEENRILRYSKIFYLFSAQTEYG</sequence>
<evidence type="ECO:0000259" key="1">
    <source>
        <dbReference type="SMART" id="SM01204"/>
    </source>
</evidence>
<dbReference type="InterPro" id="IPR019494">
    <property type="entry name" value="FIST_C"/>
</dbReference>
<dbReference type="SMART" id="SM01204">
    <property type="entry name" value="FIST_C"/>
    <property type="match status" value="1"/>
</dbReference>
<organism evidence="2">
    <name type="scientific">Acidithiobacillus sulfuriphilus</name>
    <dbReference type="NCBI Taxonomy" id="1867749"/>
    <lineage>
        <taxon>Bacteria</taxon>
        <taxon>Pseudomonadati</taxon>
        <taxon>Pseudomonadota</taxon>
        <taxon>Acidithiobacillia</taxon>
        <taxon>Acidithiobacillales</taxon>
        <taxon>Acidithiobacillaceae</taxon>
        <taxon>Acidithiobacillus</taxon>
    </lineage>
</organism>
<gene>
    <name evidence="2" type="ORF">EC580_07350</name>
</gene>
<dbReference type="AlphaFoldDB" id="A0A3M8R501"/>
<dbReference type="OrthoDB" id="5293476at2"/>